<dbReference type="Pfam" id="PF13528">
    <property type="entry name" value="Glyco_trans_1_3"/>
    <property type="match status" value="1"/>
</dbReference>
<keyword evidence="2" id="KW-1185">Reference proteome</keyword>
<gene>
    <name evidence="1" type="ORF">GO620_011565</name>
</gene>
<evidence type="ECO:0000313" key="2">
    <source>
        <dbReference type="Proteomes" id="UP000429232"/>
    </source>
</evidence>
<dbReference type="KEGG" id="mgik:GO620_011565"/>
<proteinExistence type="predicted"/>
<dbReference type="Proteomes" id="UP000429232">
    <property type="component" value="Chromosome"/>
</dbReference>
<protein>
    <submittedName>
        <fullName evidence="1">Glycosyl transferase</fullName>
    </submittedName>
</protein>
<dbReference type="SUPFAM" id="SSF53756">
    <property type="entry name" value="UDP-Glycosyltransferase/glycogen phosphorylase"/>
    <property type="match status" value="1"/>
</dbReference>
<reference evidence="1 2" key="1">
    <citation type="submission" date="2020-12" db="EMBL/GenBank/DDBJ databases">
        <title>HMF7856_wgs.fasta genome submission.</title>
        <authorList>
            <person name="Kang H."/>
            <person name="Kim H."/>
            <person name="Joh K."/>
        </authorList>
    </citation>
    <scope>NUCLEOTIDE SEQUENCE [LARGE SCALE GENOMIC DNA]</scope>
    <source>
        <strain evidence="1 2">HMF7856</strain>
    </source>
</reference>
<organism evidence="1 2">
    <name type="scientific">Mucilaginibacter ginkgonis</name>
    <dbReference type="NCBI Taxonomy" id="2682091"/>
    <lineage>
        <taxon>Bacteria</taxon>
        <taxon>Pseudomonadati</taxon>
        <taxon>Bacteroidota</taxon>
        <taxon>Sphingobacteriia</taxon>
        <taxon>Sphingobacteriales</taxon>
        <taxon>Sphingobacteriaceae</taxon>
        <taxon>Mucilaginibacter</taxon>
    </lineage>
</organism>
<name>A0A6I4HZP8_9SPHI</name>
<evidence type="ECO:0000313" key="1">
    <source>
        <dbReference type="EMBL" id="QQL48815.1"/>
    </source>
</evidence>
<accession>A0A6I4HZP8</accession>
<dbReference type="EMBL" id="CP066775">
    <property type="protein sequence ID" value="QQL48815.1"/>
    <property type="molecule type" value="Genomic_DNA"/>
</dbReference>
<dbReference type="GO" id="GO:0016740">
    <property type="term" value="F:transferase activity"/>
    <property type="evidence" value="ECO:0007669"/>
    <property type="project" value="UniProtKB-KW"/>
</dbReference>
<dbReference type="RefSeq" id="WP_157525518.1">
    <property type="nucleotide sequence ID" value="NZ_CP066775.1"/>
</dbReference>
<dbReference type="AlphaFoldDB" id="A0A6I4HZP8"/>
<keyword evidence="1" id="KW-0808">Transferase</keyword>
<sequence length="329" mass="37145">MKILFGIQGTGNGHISRAREIVPLLQQYGDVDLLISGTEAEVSLTQPVKYRFHGASFVFGTNGGVDMKATWKLLNLRQLWRDMRSLPLKDYDLVINDFEPVSAWACKLQKVPSVSLSHQCSFVSKKTPRPLKWNYAEWLFKYYSPTTHHVGFHFERYDNFIHTPVIRSEIRHLTPTNKGYYTVYLPAYDDRTLIKELSAVPGVQWQVFSKREKVGITQGNVTVLPVNNDAFNYSLAGCAGLLTGGGFEGPAEALFLGKKVMVIPMKNQYEQQCNAVAAARLGVKVVDQIDEHFTSHLNNWIVADNKIIVDFKDETADIIKNLVNTYARG</sequence>